<dbReference type="CDD" id="cd00077">
    <property type="entry name" value="HDc"/>
    <property type="match status" value="1"/>
</dbReference>
<comment type="caution">
    <text evidence="6">The sequence shown here is derived from an EMBL/GenBank/DDBJ whole genome shotgun (WGS) entry which is preliminary data.</text>
</comment>
<dbReference type="InterPro" id="IPR003607">
    <property type="entry name" value="HD/PDEase_dom"/>
</dbReference>
<dbReference type="GO" id="GO:0005886">
    <property type="term" value="C:plasma membrane"/>
    <property type="evidence" value="ECO:0007669"/>
    <property type="project" value="TreeGrafter"/>
</dbReference>
<dbReference type="FunFam" id="3.10.20.30:FF:000002">
    <property type="entry name" value="GTP pyrophosphokinase (RelA/SpoT)"/>
    <property type="match status" value="1"/>
</dbReference>
<evidence type="ECO:0000259" key="5">
    <source>
        <dbReference type="PROSITE" id="PS51880"/>
    </source>
</evidence>
<dbReference type="NCBIfam" id="TIGR00691">
    <property type="entry name" value="spoT_relA"/>
    <property type="match status" value="1"/>
</dbReference>
<dbReference type="InterPro" id="IPR045865">
    <property type="entry name" value="ACT-like_dom_sf"/>
</dbReference>
<dbReference type="Gene3D" id="1.10.3210.10">
    <property type="entry name" value="Hypothetical protein af1432"/>
    <property type="match status" value="1"/>
</dbReference>
<dbReference type="STRING" id="229920.ADM99_06270"/>
<dbReference type="PATRIC" id="fig|229920.5.peg.1227"/>
<proteinExistence type="inferred from homology"/>
<dbReference type="SUPFAM" id="SSF55021">
    <property type="entry name" value="ACT-like"/>
    <property type="match status" value="1"/>
</dbReference>
<dbReference type="SUPFAM" id="SSF81271">
    <property type="entry name" value="TGS-like"/>
    <property type="match status" value="1"/>
</dbReference>
<dbReference type="InterPro" id="IPR043519">
    <property type="entry name" value="NT_sf"/>
</dbReference>
<dbReference type="SUPFAM" id="SSF109604">
    <property type="entry name" value="HD-domain/PDEase-like"/>
    <property type="match status" value="1"/>
</dbReference>
<dbReference type="CDD" id="cd05399">
    <property type="entry name" value="NT_Rel-Spo_like"/>
    <property type="match status" value="1"/>
</dbReference>
<dbReference type="AlphaFoldDB" id="A0A0P6X0C9"/>
<dbReference type="CDD" id="cd01668">
    <property type="entry name" value="TGS_RSH"/>
    <property type="match status" value="1"/>
</dbReference>
<dbReference type="PANTHER" id="PTHR21262">
    <property type="entry name" value="GUANOSINE-3',5'-BIS DIPHOSPHATE 3'-PYROPHOSPHOHYDROLASE"/>
    <property type="match status" value="1"/>
</dbReference>
<dbReference type="InterPro" id="IPR004811">
    <property type="entry name" value="RelA/Spo_fam"/>
</dbReference>
<dbReference type="SMART" id="SM00954">
    <property type="entry name" value="RelA_SpoT"/>
    <property type="match status" value="1"/>
</dbReference>
<dbReference type="EMBL" id="LGCK01000007">
    <property type="protein sequence ID" value="KPL72689.1"/>
    <property type="molecule type" value="Genomic_DNA"/>
</dbReference>
<dbReference type="Gene3D" id="3.10.20.30">
    <property type="match status" value="1"/>
</dbReference>
<evidence type="ECO:0000313" key="6">
    <source>
        <dbReference type="EMBL" id="KPL72689.1"/>
    </source>
</evidence>
<dbReference type="Pfam" id="PF04607">
    <property type="entry name" value="RelA_SpoT"/>
    <property type="match status" value="1"/>
</dbReference>
<dbReference type="Pfam" id="PF13291">
    <property type="entry name" value="ACT_4"/>
    <property type="match status" value="1"/>
</dbReference>
<comment type="pathway">
    <text evidence="1">Purine metabolism.</text>
</comment>
<feature type="domain" description="ACT" evidence="3">
    <location>
        <begin position="661"/>
        <end position="734"/>
    </location>
</feature>
<organism evidence="6 7">
    <name type="scientific">Leptolinea tardivitalis</name>
    <dbReference type="NCBI Taxonomy" id="229920"/>
    <lineage>
        <taxon>Bacteria</taxon>
        <taxon>Bacillati</taxon>
        <taxon>Chloroflexota</taxon>
        <taxon>Anaerolineae</taxon>
        <taxon>Anaerolineales</taxon>
        <taxon>Anaerolineaceae</taxon>
        <taxon>Leptolinea</taxon>
    </lineage>
</organism>
<evidence type="ECO:0000256" key="1">
    <source>
        <dbReference type="ARBA" id="ARBA00025704"/>
    </source>
</evidence>
<gene>
    <name evidence="6" type="ORF">ADM99_06270</name>
</gene>
<dbReference type="Proteomes" id="UP000050430">
    <property type="component" value="Unassembled WGS sequence"/>
</dbReference>
<dbReference type="InterPro" id="IPR006674">
    <property type="entry name" value="HD_domain"/>
</dbReference>
<evidence type="ECO:0000259" key="4">
    <source>
        <dbReference type="PROSITE" id="PS51831"/>
    </source>
</evidence>
<dbReference type="PROSITE" id="PS51831">
    <property type="entry name" value="HD"/>
    <property type="match status" value="1"/>
</dbReference>
<dbReference type="Pfam" id="PF02824">
    <property type="entry name" value="TGS"/>
    <property type="match status" value="1"/>
</dbReference>
<dbReference type="CDD" id="cd04876">
    <property type="entry name" value="ACT_RelA-SpoT"/>
    <property type="match status" value="1"/>
</dbReference>
<dbReference type="SMART" id="SM00471">
    <property type="entry name" value="HDc"/>
    <property type="match status" value="1"/>
</dbReference>
<comment type="function">
    <text evidence="2">In eubacteria ppGpp (guanosine 3'-diphosphate 5'-diphosphate) is a mediator of the stringent response that coordinates a variety of cellular activities in response to changes in nutritional abundance.</text>
</comment>
<dbReference type="SUPFAM" id="SSF81301">
    <property type="entry name" value="Nucleotidyltransferase"/>
    <property type="match status" value="1"/>
</dbReference>
<dbReference type="InterPro" id="IPR002912">
    <property type="entry name" value="ACT_dom"/>
</dbReference>
<dbReference type="Gene3D" id="3.30.70.260">
    <property type="match status" value="1"/>
</dbReference>
<evidence type="ECO:0000256" key="2">
    <source>
        <dbReference type="RuleBase" id="RU003847"/>
    </source>
</evidence>
<evidence type="ECO:0000259" key="3">
    <source>
        <dbReference type="PROSITE" id="PS51671"/>
    </source>
</evidence>
<evidence type="ECO:0000313" key="7">
    <source>
        <dbReference type="Proteomes" id="UP000050430"/>
    </source>
</evidence>
<dbReference type="GO" id="GO:0015969">
    <property type="term" value="P:guanosine tetraphosphate metabolic process"/>
    <property type="evidence" value="ECO:0007669"/>
    <property type="project" value="InterPro"/>
</dbReference>
<protein>
    <submittedName>
        <fullName evidence="6">(P)ppGpp synthetase</fullName>
    </submittedName>
</protein>
<dbReference type="InterPro" id="IPR007685">
    <property type="entry name" value="RelA_SpoT"/>
</dbReference>
<dbReference type="Gene3D" id="3.30.460.10">
    <property type="entry name" value="Beta Polymerase, domain 2"/>
    <property type="match status" value="1"/>
</dbReference>
<sequence length="735" mass="84246">MKIEDLMAILPDNYSAVDRELVMRAYNYAEEAHRDQKRASGEPYITHCVAVAGILAELKIPPVVVIAGLLHDTVEDTKVTNEDLKRDFGDEVAKLVDGVTKLTNLPRVSRGDQHMNEVNAMTPAQEADESQAARSRRRDLASETLRKTFMAMGEDIRVVLIKLADRLHNMRTLGFMPEAKRRRIAQETLDIFAPLANRLGIWQMKWELEDLGFRYAMPEKYKEIAENLAERQEDRNRQVQSIQTRLQNIMAQAGIKAEISGRPKHIYSIYKKMIEKGKPFEMVRDLRAFRLIVPDIPSCYAALGVIHTRWRPIPHEFDDYIAAPKDNFYQSLHTAIIYDDGKPLEVQIRTPEMHQNAEYGIAAHWRYKERGRRDETYEQRINWLRQLMDWRQDVSDAQEFVDSMKTDVFQDRVYVFTPRGDIIDLPAGSTPIDFAYHVHTQIGHRCRGAKINGKLVTLDYALKTGDQVEILTAKQGGPSRDWLNTNLGLIRTQRARSKVRQWFKKQDRDQNITQGKTLLDRELRRLGITDFDLEKVARDFEYHEIEDLYEDIGCGDFSMGRIINRLSEVEKDRQVEALETKLPTETKKVGNAVIVLGLKGILTSLARCCNPAPGDEIIGYITRGRGATIHRQDCPNILRLTDRERLVKVNWGEAQKTFPVAIQIKAYDRQGLMGDISSILTNEGINVLDINLKVNQNLAAFNLILEIGDIAQLSRVLTKIENLPNVLEARRQKPG</sequence>
<dbReference type="OrthoDB" id="9805041at2"/>
<dbReference type="FunFam" id="1.10.3210.10:FF:000001">
    <property type="entry name" value="GTP pyrophosphokinase RelA"/>
    <property type="match status" value="1"/>
</dbReference>
<dbReference type="FunFam" id="3.30.460.10:FF:000001">
    <property type="entry name" value="GTP pyrophosphokinase RelA"/>
    <property type="match status" value="1"/>
</dbReference>
<name>A0A0P6X0C9_9CHLR</name>
<dbReference type="InterPro" id="IPR012676">
    <property type="entry name" value="TGS-like"/>
</dbReference>
<dbReference type="PROSITE" id="PS51671">
    <property type="entry name" value="ACT"/>
    <property type="match status" value="1"/>
</dbReference>
<accession>A0A0P6X0C9</accession>
<dbReference type="PANTHER" id="PTHR21262:SF31">
    <property type="entry name" value="GTP PYROPHOSPHOKINASE"/>
    <property type="match status" value="1"/>
</dbReference>
<dbReference type="InterPro" id="IPR045600">
    <property type="entry name" value="RelA/SpoT_AH_RIS"/>
</dbReference>
<comment type="similarity">
    <text evidence="2">Belongs to the relA/spoT family.</text>
</comment>
<feature type="domain" description="TGS" evidence="5">
    <location>
        <begin position="411"/>
        <end position="472"/>
    </location>
</feature>
<feature type="domain" description="HD" evidence="4">
    <location>
        <begin position="44"/>
        <end position="170"/>
    </location>
</feature>
<dbReference type="PROSITE" id="PS51880">
    <property type="entry name" value="TGS"/>
    <property type="match status" value="1"/>
</dbReference>
<reference evidence="6 7" key="1">
    <citation type="submission" date="2015-07" db="EMBL/GenBank/DDBJ databases">
        <title>Genome sequence of Leptolinea tardivitalis DSM 16556.</title>
        <authorList>
            <person name="Hemp J."/>
            <person name="Ward L.M."/>
            <person name="Pace L.A."/>
            <person name="Fischer W.W."/>
        </authorList>
    </citation>
    <scope>NUCLEOTIDE SEQUENCE [LARGE SCALE GENOMIC DNA]</scope>
    <source>
        <strain evidence="6 7">YMTK-2</strain>
    </source>
</reference>
<keyword evidence="7" id="KW-1185">Reference proteome</keyword>
<dbReference type="InterPro" id="IPR012675">
    <property type="entry name" value="Beta-grasp_dom_sf"/>
</dbReference>
<dbReference type="Pfam" id="PF19296">
    <property type="entry name" value="RelA_AH_RIS"/>
    <property type="match status" value="1"/>
</dbReference>
<dbReference type="InterPro" id="IPR004095">
    <property type="entry name" value="TGS"/>
</dbReference>
<dbReference type="Pfam" id="PF13328">
    <property type="entry name" value="HD_4"/>
    <property type="match status" value="1"/>
</dbReference>
<dbReference type="InterPro" id="IPR033655">
    <property type="entry name" value="TGS_RelA/SpoT"/>
</dbReference>